<evidence type="ECO:0000313" key="1">
    <source>
        <dbReference type="EMBL" id="KAG0574984.1"/>
    </source>
</evidence>
<dbReference type="Proteomes" id="UP000822688">
    <property type="component" value="Chromosome V"/>
</dbReference>
<reference evidence="1" key="1">
    <citation type="submission" date="2020-06" db="EMBL/GenBank/DDBJ databases">
        <title>WGS assembly of Ceratodon purpureus strain R40.</title>
        <authorList>
            <person name="Carey S.B."/>
            <person name="Jenkins J."/>
            <person name="Shu S."/>
            <person name="Lovell J.T."/>
            <person name="Sreedasyam A."/>
            <person name="Maumus F."/>
            <person name="Tiley G.P."/>
            <person name="Fernandez-Pozo N."/>
            <person name="Barry K."/>
            <person name="Chen C."/>
            <person name="Wang M."/>
            <person name="Lipzen A."/>
            <person name="Daum C."/>
            <person name="Saski C.A."/>
            <person name="Payton A.C."/>
            <person name="Mcbreen J.C."/>
            <person name="Conrad R.E."/>
            <person name="Kollar L.M."/>
            <person name="Olsson S."/>
            <person name="Huttunen S."/>
            <person name="Landis J.B."/>
            <person name="Wickett N.J."/>
            <person name="Johnson M.G."/>
            <person name="Rensing S.A."/>
            <person name="Grimwood J."/>
            <person name="Schmutz J."/>
            <person name="Mcdaniel S.F."/>
        </authorList>
    </citation>
    <scope>NUCLEOTIDE SEQUENCE</scope>
    <source>
        <strain evidence="1">R40</strain>
    </source>
</reference>
<evidence type="ECO:0000313" key="2">
    <source>
        <dbReference type="Proteomes" id="UP000822688"/>
    </source>
</evidence>
<keyword evidence="2" id="KW-1185">Reference proteome</keyword>
<organism evidence="1 2">
    <name type="scientific">Ceratodon purpureus</name>
    <name type="common">Fire moss</name>
    <name type="synonym">Dicranum purpureum</name>
    <dbReference type="NCBI Taxonomy" id="3225"/>
    <lineage>
        <taxon>Eukaryota</taxon>
        <taxon>Viridiplantae</taxon>
        <taxon>Streptophyta</taxon>
        <taxon>Embryophyta</taxon>
        <taxon>Bryophyta</taxon>
        <taxon>Bryophytina</taxon>
        <taxon>Bryopsida</taxon>
        <taxon>Dicranidae</taxon>
        <taxon>Pseudoditrichales</taxon>
        <taxon>Ditrichaceae</taxon>
        <taxon>Ceratodon</taxon>
    </lineage>
</organism>
<name>A0A8T0HVD9_CERPU</name>
<accession>A0A8T0HVD9</accession>
<proteinExistence type="predicted"/>
<gene>
    <name evidence="1" type="ORF">KC19_VG308200</name>
</gene>
<dbReference type="AlphaFoldDB" id="A0A8T0HVD9"/>
<comment type="caution">
    <text evidence="1">The sequence shown here is derived from an EMBL/GenBank/DDBJ whole genome shotgun (WGS) entry which is preliminary data.</text>
</comment>
<dbReference type="EMBL" id="CM026426">
    <property type="protein sequence ID" value="KAG0574984.1"/>
    <property type="molecule type" value="Genomic_DNA"/>
</dbReference>
<sequence length="131" mass="14542">MDVNSCSSAYVACSWSLLRILVFVPEFEHLLILGCLQSHYVADLLRDCLLYCFPLDCPWLLCYARAALCVGTSWHCWSSLAPVLDPHRLQGCSSSVCRSGGTDLCVSTIRHYDSHRSQPFNAQGIVAADSR</sequence>
<protein>
    <submittedName>
        <fullName evidence="1">Uncharacterized protein</fullName>
    </submittedName>
</protein>